<keyword evidence="1" id="KW-0805">Transcription regulation</keyword>
<dbReference type="InterPro" id="IPR014710">
    <property type="entry name" value="RmlC-like_jellyroll"/>
</dbReference>
<organism evidence="5 6">
    <name type="scientific">Enterococcus alcedinis</name>
    <dbReference type="NCBI Taxonomy" id="1274384"/>
    <lineage>
        <taxon>Bacteria</taxon>
        <taxon>Bacillati</taxon>
        <taxon>Bacillota</taxon>
        <taxon>Bacilli</taxon>
        <taxon>Lactobacillales</taxon>
        <taxon>Enterococcaceae</taxon>
        <taxon>Enterococcus</taxon>
    </lineage>
</organism>
<gene>
    <name evidence="5" type="ORF">GCM10011482_08450</name>
</gene>
<dbReference type="EMBL" id="BMDT01000002">
    <property type="protein sequence ID" value="GGI65191.1"/>
    <property type="molecule type" value="Genomic_DNA"/>
</dbReference>
<evidence type="ECO:0000256" key="1">
    <source>
        <dbReference type="ARBA" id="ARBA00023015"/>
    </source>
</evidence>
<feature type="domain" description="HTH araC/xylS-type" evidence="4">
    <location>
        <begin position="184"/>
        <end position="293"/>
    </location>
</feature>
<dbReference type="PRINTS" id="PR00032">
    <property type="entry name" value="HTHARAC"/>
</dbReference>
<name>A0A917JEA5_9ENTE</name>
<reference evidence="5" key="1">
    <citation type="journal article" date="2014" name="Int. J. Syst. Evol. Microbiol.">
        <title>Complete genome sequence of Corynebacterium casei LMG S-19264T (=DSM 44701T), isolated from a smear-ripened cheese.</title>
        <authorList>
            <consortium name="US DOE Joint Genome Institute (JGI-PGF)"/>
            <person name="Walter F."/>
            <person name="Albersmeier A."/>
            <person name="Kalinowski J."/>
            <person name="Ruckert C."/>
        </authorList>
    </citation>
    <scope>NUCLEOTIDE SEQUENCE</scope>
    <source>
        <strain evidence="5">CCM 8433</strain>
    </source>
</reference>
<dbReference type="InterPro" id="IPR020449">
    <property type="entry name" value="Tscrpt_reg_AraC-type_HTH"/>
</dbReference>
<dbReference type="PANTHER" id="PTHR43280:SF28">
    <property type="entry name" value="HTH-TYPE TRANSCRIPTIONAL ACTIVATOR RHAS"/>
    <property type="match status" value="1"/>
</dbReference>
<evidence type="ECO:0000259" key="4">
    <source>
        <dbReference type="PROSITE" id="PS01124"/>
    </source>
</evidence>
<dbReference type="GO" id="GO:0003700">
    <property type="term" value="F:DNA-binding transcription factor activity"/>
    <property type="evidence" value="ECO:0007669"/>
    <property type="project" value="InterPro"/>
</dbReference>
<dbReference type="Pfam" id="PF02311">
    <property type="entry name" value="AraC_binding"/>
    <property type="match status" value="1"/>
</dbReference>
<dbReference type="PROSITE" id="PS01124">
    <property type="entry name" value="HTH_ARAC_FAMILY_2"/>
    <property type="match status" value="1"/>
</dbReference>
<evidence type="ECO:0000313" key="6">
    <source>
        <dbReference type="Proteomes" id="UP000622610"/>
    </source>
</evidence>
<dbReference type="AlphaFoldDB" id="A0A917JEA5"/>
<keyword evidence="3" id="KW-0804">Transcription</keyword>
<dbReference type="SUPFAM" id="SSF46689">
    <property type="entry name" value="Homeodomain-like"/>
    <property type="match status" value="1"/>
</dbReference>
<accession>A0A917JEA5</accession>
<keyword evidence="2" id="KW-0238">DNA-binding</keyword>
<evidence type="ECO:0000256" key="2">
    <source>
        <dbReference type="ARBA" id="ARBA00023125"/>
    </source>
</evidence>
<dbReference type="PANTHER" id="PTHR43280">
    <property type="entry name" value="ARAC-FAMILY TRANSCRIPTIONAL REGULATOR"/>
    <property type="match status" value="1"/>
</dbReference>
<dbReference type="Gene3D" id="1.10.10.60">
    <property type="entry name" value="Homeodomain-like"/>
    <property type="match status" value="2"/>
</dbReference>
<proteinExistence type="predicted"/>
<sequence length="296" mass="34179">MNITPDWLKSLVHTPNIYTNIKLFGGHQQTVPYLWKAERETHFAFEINYVLSGTQRTILNGTSYDFTVGDLILIFPGLAHENQCISKEGMTYFCIHFDIDDPIIQQKLLMYCPLFLNKNNQAYPQLLAVLESYIEILNVGNFDLKEKLNIQRLMIELIIHLLDYAEHAEQNVKKSNNATLLLATEIAASLQENFRQFRKAPIDANRGYLSLHQIAESLGISESTMLKEFKKVYSVSPKHYLDQLRYNEAKALLIQPSLSISDISDVIGYQNVSHFSRQFKNWSGQSPKQYRQENKI</sequence>
<dbReference type="Pfam" id="PF12833">
    <property type="entry name" value="HTH_18"/>
    <property type="match status" value="1"/>
</dbReference>
<dbReference type="InterPro" id="IPR003313">
    <property type="entry name" value="AraC-bd"/>
</dbReference>
<protein>
    <submittedName>
        <fullName evidence="5">AraC family transcriptional regulator</fullName>
    </submittedName>
</protein>
<reference evidence="5" key="2">
    <citation type="submission" date="2020-09" db="EMBL/GenBank/DDBJ databases">
        <authorList>
            <person name="Sun Q."/>
            <person name="Sedlacek I."/>
        </authorList>
    </citation>
    <scope>NUCLEOTIDE SEQUENCE</scope>
    <source>
        <strain evidence="5">CCM 8433</strain>
    </source>
</reference>
<evidence type="ECO:0000256" key="3">
    <source>
        <dbReference type="ARBA" id="ARBA00023163"/>
    </source>
</evidence>
<evidence type="ECO:0000313" key="5">
    <source>
        <dbReference type="EMBL" id="GGI65191.1"/>
    </source>
</evidence>
<dbReference type="InterPro" id="IPR037923">
    <property type="entry name" value="HTH-like"/>
</dbReference>
<dbReference type="InterPro" id="IPR009057">
    <property type="entry name" value="Homeodomain-like_sf"/>
</dbReference>
<comment type="caution">
    <text evidence="5">The sequence shown here is derived from an EMBL/GenBank/DDBJ whole genome shotgun (WGS) entry which is preliminary data.</text>
</comment>
<dbReference type="SUPFAM" id="SSF51215">
    <property type="entry name" value="Regulatory protein AraC"/>
    <property type="match status" value="1"/>
</dbReference>
<dbReference type="Gene3D" id="2.60.120.10">
    <property type="entry name" value="Jelly Rolls"/>
    <property type="match status" value="1"/>
</dbReference>
<dbReference type="InterPro" id="IPR018060">
    <property type="entry name" value="HTH_AraC"/>
</dbReference>
<dbReference type="GO" id="GO:0043565">
    <property type="term" value="F:sequence-specific DNA binding"/>
    <property type="evidence" value="ECO:0007669"/>
    <property type="project" value="InterPro"/>
</dbReference>
<dbReference type="SMART" id="SM00342">
    <property type="entry name" value="HTH_ARAC"/>
    <property type="match status" value="1"/>
</dbReference>
<keyword evidence="6" id="KW-1185">Reference proteome</keyword>
<dbReference type="Proteomes" id="UP000622610">
    <property type="component" value="Unassembled WGS sequence"/>
</dbReference>